<dbReference type="InterPro" id="IPR025398">
    <property type="entry name" value="DUF4371"/>
</dbReference>
<name>A0A820DBB5_9BILA</name>
<evidence type="ECO:0000256" key="1">
    <source>
        <dbReference type="SAM" id="SignalP"/>
    </source>
</evidence>
<feature type="chain" id="PRO_5032708443" description="DUF4371 domain-containing protein" evidence="1">
    <location>
        <begin position="20"/>
        <end position="590"/>
    </location>
</feature>
<reference evidence="3" key="1">
    <citation type="submission" date="2021-02" db="EMBL/GenBank/DDBJ databases">
        <authorList>
            <person name="Nowell W R."/>
        </authorList>
    </citation>
    <scope>NUCLEOTIDE SEQUENCE</scope>
</reference>
<protein>
    <recommendedName>
        <fullName evidence="2">DUF4371 domain-containing protein</fullName>
    </recommendedName>
</protein>
<dbReference type="PANTHER" id="PTHR45749">
    <property type="match status" value="1"/>
</dbReference>
<keyword evidence="1" id="KW-0732">Signal</keyword>
<feature type="domain" description="DUF4371" evidence="2">
    <location>
        <begin position="77"/>
        <end position="225"/>
    </location>
</feature>
<accession>A0A820DBB5</accession>
<evidence type="ECO:0000313" key="4">
    <source>
        <dbReference type="Proteomes" id="UP000663862"/>
    </source>
</evidence>
<evidence type="ECO:0000313" key="3">
    <source>
        <dbReference type="EMBL" id="CAF4228150.1"/>
    </source>
</evidence>
<proteinExistence type="predicted"/>
<feature type="signal peptide" evidence="1">
    <location>
        <begin position="1"/>
        <end position="19"/>
    </location>
</feature>
<sequence length="590" mass="67174">MHAIVITVVIFLLINFASSGLIKHALSQSHIIATKNYLSYKQREETDSSVIKKLDSGRAIQIRKNRDHLVKIYSTLHILARQMISFSGHEENDQSSNRGNFLEILHWAAKTDSLVQSIFQDSSSNANYLSHDIQNELLHIMSDECRDISCNQQLSIVIRFVRDLNGRTIDSSNVVKEYFLGFVEFEEFDAGTLANKIVDFLNSLNISLQSCICLCFDGASVMPGCQAGVHVLLRKHMPKGIYIHCSAHRLNLVVSDTSLDDISEEDGGSRSTNAGGLLIYVKKSMFIITSFILHRFFDLRNEQSFQQVYNKTKEFCDANEIDFIQQYKSHRVTTIPVRFEAFVISSTLGQCEVISSSTDFMNQIYFPLIDCMLVELNDRFSSKRLSLMKSISTVYPEKVQKKHMAFSNPSSTKSTIENIVNDEKFAQIYIFDENAVQLLDNERTIMTVKPGLPGCALGIHSYSSGIHCVRIRVDNGYPVLGIRSRNIPPIPDEYCWGSYSVSPSTYGWQKDYGRLLNGRIDRYELKQILNNMKRDSHVYTITLNCDEHQLSIINEDTKEQDEIEVDVGHAPFPWCLYVDLPRCPTRISLI</sequence>
<dbReference type="EMBL" id="CAJOBQ010000040">
    <property type="protein sequence ID" value="CAF4228150.1"/>
    <property type="molecule type" value="Genomic_DNA"/>
</dbReference>
<evidence type="ECO:0000259" key="2">
    <source>
        <dbReference type="Pfam" id="PF14291"/>
    </source>
</evidence>
<dbReference type="AlphaFoldDB" id="A0A820DBB5"/>
<comment type="caution">
    <text evidence="3">The sequence shown here is derived from an EMBL/GenBank/DDBJ whole genome shotgun (WGS) entry which is preliminary data.</text>
</comment>
<organism evidence="3 4">
    <name type="scientific">Rotaria socialis</name>
    <dbReference type="NCBI Taxonomy" id="392032"/>
    <lineage>
        <taxon>Eukaryota</taxon>
        <taxon>Metazoa</taxon>
        <taxon>Spiralia</taxon>
        <taxon>Gnathifera</taxon>
        <taxon>Rotifera</taxon>
        <taxon>Eurotatoria</taxon>
        <taxon>Bdelloidea</taxon>
        <taxon>Philodinida</taxon>
        <taxon>Philodinidae</taxon>
        <taxon>Rotaria</taxon>
    </lineage>
</organism>
<dbReference type="PANTHER" id="PTHR45749:SF21">
    <property type="entry name" value="DUF4371 DOMAIN-CONTAINING PROTEIN"/>
    <property type="match status" value="1"/>
</dbReference>
<dbReference type="Proteomes" id="UP000663862">
    <property type="component" value="Unassembled WGS sequence"/>
</dbReference>
<dbReference type="Pfam" id="PF14291">
    <property type="entry name" value="DUF4371"/>
    <property type="match status" value="1"/>
</dbReference>
<gene>
    <name evidence="3" type="ORF">TSG867_LOCUS1701</name>
</gene>